<dbReference type="InterPro" id="IPR051531">
    <property type="entry name" value="N-acetyltransferase"/>
</dbReference>
<dbReference type="Gene3D" id="3.40.630.30">
    <property type="match status" value="1"/>
</dbReference>
<dbReference type="PANTHER" id="PTHR43792">
    <property type="entry name" value="GNAT FAMILY, PUTATIVE (AFU_ORTHOLOGUE AFUA_3G00765)-RELATED-RELATED"/>
    <property type="match status" value="1"/>
</dbReference>
<protein>
    <recommendedName>
        <fullName evidence="6">[Ribosomal protein uS5]-alanine N-acetyltransferase</fullName>
        <ecNumber evidence="4">2.3.1.267</ecNumber>
    </recommendedName>
</protein>
<evidence type="ECO:0000256" key="3">
    <source>
        <dbReference type="ARBA" id="ARBA00038502"/>
    </source>
</evidence>
<dbReference type="PROSITE" id="PS51186">
    <property type="entry name" value="GNAT"/>
    <property type="match status" value="1"/>
</dbReference>
<dbReference type="InterPro" id="IPR016181">
    <property type="entry name" value="Acyl_CoA_acyltransferase"/>
</dbReference>
<dbReference type="EMBL" id="LT629762">
    <property type="protein sequence ID" value="SDS60648.1"/>
    <property type="molecule type" value="Genomic_DNA"/>
</dbReference>
<evidence type="ECO:0000256" key="1">
    <source>
        <dbReference type="ARBA" id="ARBA00022679"/>
    </source>
</evidence>
<dbReference type="SUPFAM" id="SSF55729">
    <property type="entry name" value="Acyl-CoA N-acyltransferases (Nat)"/>
    <property type="match status" value="1"/>
</dbReference>
<keyword evidence="2" id="KW-0012">Acyltransferase</keyword>
<proteinExistence type="inferred from homology"/>
<dbReference type="Proteomes" id="UP000198481">
    <property type="component" value="Chromosome I"/>
</dbReference>
<dbReference type="STRING" id="1148509.SAMN05216222_1838"/>
<dbReference type="EC" id="2.3.1.267" evidence="4"/>
<dbReference type="Pfam" id="PF13302">
    <property type="entry name" value="Acetyltransf_3"/>
    <property type="match status" value="1"/>
</dbReference>
<gene>
    <name evidence="8" type="ORF">SAMN05216222_1838</name>
</gene>
<evidence type="ECO:0000259" key="7">
    <source>
        <dbReference type="PROSITE" id="PS51186"/>
    </source>
</evidence>
<sequence>MPLFSLPCKRLTLAVLDPDQASLESDFYRRNQRHLARWSPIRPADYHSTERVRSRLEIQASAFAAGLAVHFALLNPDNDQMIGACNFSGITRGAFQACYLGYHIDAEHQGQGLMQEALEAAISYMFDVQQLHRIMANYIPGNERSAQLLERLGFEREGYAKAYLSIAGRWQDHVLTALINERFETPEQRWSKPLA</sequence>
<dbReference type="InterPro" id="IPR000182">
    <property type="entry name" value="GNAT_dom"/>
</dbReference>
<dbReference type="AlphaFoldDB" id="A0A1H1TKA8"/>
<name>A0A1H1TKA8_9PSED</name>
<dbReference type="PANTHER" id="PTHR43792:SF8">
    <property type="entry name" value="[RIBOSOMAL PROTEIN US5]-ALANINE N-ACETYLTRANSFERASE"/>
    <property type="match status" value="1"/>
</dbReference>
<evidence type="ECO:0000313" key="9">
    <source>
        <dbReference type="Proteomes" id="UP000198481"/>
    </source>
</evidence>
<dbReference type="FunFam" id="3.40.630.30:FF:000005">
    <property type="entry name" value="Ribosomal protein alanine acetyltransferase"/>
    <property type="match status" value="1"/>
</dbReference>
<evidence type="ECO:0000256" key="5">
    <source>
        <dbReference type="ARBA" id="ARBA00048922"/>
    </source>
</evidence>
<comment type="similarity">
    <text evidence="3">Belongs to the acetyltransferase family. RimJ subfamily.</text>
</comment>
<evidence type="ECO:0000256" key="6">
    <source>
        <dbReference type="ARBA" id="ARBA00074015"/>
    </source>
</evidence>
<organism evidence="8 9">
    <name type="scientific">Pseudomonas prosekii</name>
    <dbReference type="NCBI Taxonomy" id="1148509"/>
    <lineage>
        <taxon>Bacteria</taxon>
        <taxon>Pseudomonadati</taxon>
        <taxon>Pseudomonadota</taxon>
        <taxon>Gammaproteobacteria</taxon>
        <taxon>Pseudomonadales</taxon>
        <taxon>Pseudomonadaceae</taxon>
        <taxon>Pseudomonas</taxon>
    </lineage>
</organism>
<dbReference type="GO" id="GO:0008999">
    <property type="term" value="F:protein-N-terminal-alanine acetyltransferase activity"/>
    <property type="evidence" value="ECO:0007669"/>
    <property type="project" value="UniProtKB-EC"/>
</dbReference>
<dbReference type="NCBIfam" id="NF008072">
    <property type="entry name" value="PRK10809.1"/>
    <property type="match status" value="1"/>
</dbReference>
<reference evidence="8 9" key="1">
    <citation type="submission" date="2016-10" db="EMBL/GenBank/DDBJ databases">
        <authorList>
            <person name="de Groot N.N."/>
        </authorList>
    </citation>
    <scope>NUCLEOTIDE SEQUENCE [LARGE SCALE GENOMIC DNA]</scope>
    <source>
        <strain evidence="8 9">LMG 26867</strain>
    </source>
</reference>
<accession>A0A1H1TKA8</accession>
<keyword evidence="1 8" id="KW-0808">Transferase</keyword>
<dbReference type="GO" id="GO:0005737">
    <property type="term" value="C:cytoplasm"/>
    <property type="evidence" value="ECO:0007669"/>
    <property type="project" value="TreeGrafter"/>
</dbReference>
<evidence type="ECO:0000313" key="8">
    <source>
        <dbReference type="EMBL" id="SDS60648.1"/>
    </source>
</evidence>
<feature type="domain" description="N-acetyltransferase" evidence="7">
    <location>
        <begin position="25"/>
        <end position="181"/>
    </location>
</feature>
<comment type="catalytic activity">
    <reaction evidence="5">
        <text>N-terminal L-alanyl-[ribosomal protein uS5] + acetyl-CoA = N-terminal N(alpha)-acetyl-L-alanyl-[ribosomal protein uS5] + CoA + H(+)</text>
        <dbReference type="Rhea" id="RHEA:43752"/>
        <dbReference type="Rhea" id="RHEA-COMP:10672"/>
        <dbReference type="Rhea" id="RHEA-COMP:10673"/>
        <dbReference type="ChEBI" id="CHEBI:15378"/>
        <dbReference type="ChEBI" id="CHEBI:57287"/>
        <dbReference type="ChEBI" id="CHEBI:57288"/>
        <dbReference type="ChEBI" id="CHEBI:64718"/>
        <dbReference type="ChEBI" id="CHEBI:83683"/>
        <dbReference type="EC" id="2.3.1.267"/>
    </reaction>
</comment>
<evidence type="ECO:0000256" key="2">
    <source>
        <dbReference type="ARBA" id="ARBA00023315"/>
    </source>
</evidence>
<dbReference type="RefSeq" id="WP_092273607.1">
    <property type="nucleotide sequence ID" value="NZ_JBJGXP010000010.1"/>
</dbReference>
<evidence type="ECO:0000256" key="4">
    <source>
        <dbReference type="ARBA" id="ARBA00039124"/>
    </source>
</evidence>